<dbReference type="GO" id="GO:0000155">
    <property type="term" value="F:phosphorelay sensor kinase activity"/>
    <property type="evidence" value="ECO:0007669"/>
    <property type="project" value="InterPro"/>
</dbReference>
<protein>
    <recommendedName>
        <fullName evidence="3">histidine kinase</fullName>
        <ecNumber evidence="3">2.7.13.3</ecNumber>
    </recommendedName>
</protein>
<dbReference type="EC" id="2.7.13.3" evidence="3"/>
<name>A0A923S4Y9_9BURK</name>
<dbReference type="InterPro" id="IPR000700">
    <property type="entry name" value="PAS-assoc_C"/>
</dbReference>
<dbReference type="Gene3D" id="3.30.565.10">
    <property type="entry name" value="Histidine kinase-like ATPase, C-terminal domain"/>
    <property type="match status" value="1"/>
</dbReference>
<comment type="caution">
    <text evidence="11">The sequence shown here is derived from an EMBL/GenBank/DDBJ whole genome shotgun (WGS) entry which is preliminary data.</text>
</comment>
<dbReference type="Pfam" id="PF02518">
    <property type="entry name" value="HATPase_c"/>
    <property type="match status" value="1"/>
</dbReference>
<keyword evidence="6" id="KW-0418">Kinase</keyword>
<evidence type="ECO:0000313" key="12">
    <source>
        <dbReference type="Proteomes" id="UP000596827"/>
    </source>
</evidence>
<evidence type="ECO:0000256" key="5">
    <source>
        <dbReference type="ARBA" id="ARBA00022679"/>
    </source>
</evidence>
<evidence type="ECO:0000256" key="7">
    <source>
        <dbReference type="ARBA" id="ARBA00023136"/>
    </source>
</evidence>
<dbReference type="PROSITE" id="PS50113">
    <property type="entry name" value="PAC"/>
    <property type="match status" value="1"/>
</dbReference>
<dbReference type="RefSeq" id="WP_187084509.1">
    <property type="nucleotide sequence ID" value="NZ_JACORU010000014.1"/>
</dbReference>
<dbReference type="PROSITE" id="PS50109">
    <property type="entry name" value="HIS_KIN"/>
    <property type="match status" value="1"/>
</dbReference>
<dbReference type="Proteomes" id="UP000596827">
    <property type="component" value="Unassembled WGS sequence"/>
</dbReference>
<dbReference type="CDD" id="cd00130">
    <property type="entry name" value="PAS"/>
    <property type="match status" value="2"/>
</dbReference>
<dbReference type="SMART" id="SM00091">
    <property type="entry name" value="PAS"/>
    <property type="match status" value="1"/>
</dbReference>
<proteinExistence type="predicted"/>
<dbReference type="SMART" id="SM00388">
    <property type="entry name" value="HisKA"/>
    <property type="match status" value="1"/>
</dbReference>
<accession>A0A923S4Y9</accession>
<reference evidence="11" key="1">
    <citation type="submission" date="2020-08" db="EMBL/GenBank/DDBJ databases">
        <title>Ramlibacter sp. GTP1 16S ribosomal RNA gene genome sequencing and assembly.</title>
        <authorList>
            <person name="Kang M."/>
        </authorList>
    </citation>
    <scope>NUCLEOTIDE SEQUENCE</scope>
    <source>
        <strain evidence="11">GTP1</strain>
    </source>
</reference>
<dbReference type="PROSITE" id="PS50112">
    <property type="entry name" value="PAS"/>
    <property type="match status" value="1"/>
</dbReference>
<dbReference type="Gene3D" id="2.10.70.100">
    <property type="match status" value="1"/>
</dbReference>
<evidence type="ECO:0000256" key="2">
    <source>
        <dbReference type="ARBA" id="ARBA00004429"/>
    </source>
</evidence>
<gene>
    <name evidence="11" type="ORF">H8R02_26385</name>
</gene>
<dbReference type="GO" id="GO:0007234">
    <property type="term" value="P:osmosensory signaling via phosphorelay pathway"/>
    <property type="evidence" value="ECO:0007669"/>
    <property type="project" value="TreeGrafter"/>
</dbReference>
<comment type="subcellular location">
    <subcellularLocation>
        <location evidence="2">Cell inner membrane</location>
        <topology evidence="2">Multi-pass membrane protein</topology>
    </subcellularLocation>
</comment>
<dbReference type="AlphaFoldDB" id="A0A923S4Y9"/>
<dbReference type="InterPro" id="IPR035965">
    <property type="entry name" value="PAS-like_dom_sf"/>
</dbReference>
<dbReference type="Pfam" id="PF08448">
    <property type="entry name" value="PAS_4"/>
    <property type="match status" value="1"/>
</dbReference>
<dbReference type="InterPro" id="IPR050351">
    <property type="entry name" value="BphY/WalK/GraS-like"/>
</dbReference>
<dbReference type="GO" id="GO:0030295">
    <property type="term" value="F:protein kinase activator activity"/>
    <property type="evidence" value="ECO:0007669"/>
    <property type="project" value="TreeGrafter"/>
</dbReference>
<dbReference type="InterPro" id="IPR003594">
    <property type="entry name" value="HATPase_dom"/>
</dbReference>
<dbReference type="SMART" id="SM00387">
    <property type="entry name" value="HATPase_c"/>
    <property type="match status" value="1"/>
</dbReference>
<dbReference type="InterPro" id="IPR004358">
    <property type="entry name" value="Sig_transdc_His_kin-like_C"/>
</dbReference>
<dbReference type="InterPro" id="IPR036097">
    <property type="entry name" value="HisK_dim/P_sf"/>
</dbReference>
<dbReference type="PANTHER" id="PTHR42878:SF15">
    <property type="entry name" value="BACTERIOPHYTOCHROME"/>
    <property type="match status" value="1"/>
</dbReference>
<dbReference type="GO" id="GO:0000156">
    <property type="term" value="F:phosphorelay response regulator activity"/>
    <property type="evidence" value="ECO:0007669"/>
    <property type="project" value="TreeGrafter"/>
</dbReference>
<feature type="domain" description="Histidine kinase" evidence="8">
    <location>
        <begin position="310"/>
        <end position="525"/>
    </location>
</feature>
<dbReference type="InterPro" id="IPR001610">
    <property type="entry name" value="PAC"/>
</dbReference>
<dbReference type="InterPro" id="IPR000014">
    <property type="entry name" value="PAS"/>
</dbReference>
<dbReference type="SMART" id="SM00086">
    <property type="entry name" value="PAC"/>
    <property type="match status" value="1"/>
</dbReference>
<keyword evidence="4" id="KW-0597">Phosphoprotein</keyword>
<dbReference type="InterPro" id="IPR005467">
    <property type="entry name" value="His_kinase_dom"/>
</dbReference>
<evidence type="ECO:0000259" key="8">
    <source>
        <dbReference type="PROSITE" id="PS50109"/>
    </source>
</evidence>
<dbReference type="Pfam" id="PF08447">
    <property type="entry name" value="PAS_3"/>
    <property type="match status" value="1"/>
</dbReference>
<dbReference type="InterPro" id="IPR003661">
    <property type="entry name" value="HisK_dim/P_dom"/>
</dbReference>
<keyword evidence="7" id="KW-0472">Membrane</keyword>
<dbReference type="CDD" id="cd00082">
    <property type="entry name" value="HisKA"/>
    <property type="match status" value="1"/>
</dbReference>
<feature type="domain" description="PAS" evidence="9">
    <location>
        <begin position="165"/>
        <end position="210"/>
    </location>
</feature>
<dbReference type="Gene3D" id="1.10.287.130">
    <property type="match status" value="1"/>
</dbReference>
<organism evidence="11 12">
    <name type="scientific">Ramlibacter albus</name>
    <dbReference type="NCBI Taxonomy" id="2079448"/>
    <lineage>
        <taxon>Bacteria</taxon>
        <taxon>Pseudomonadati</taxon>
        <taxon>Pseudomonadota</taxon>
        <taxon>Betaproteobacteria</taxon>
        <taxon>Burkholderiales</taxon>
        <taxon>Comamonadaceae</taxon>
        <taxon>Ramlibacter</taxon>
    </lineage>
</organism>
<evidence type="ECO:0000256" key="3">
    <source>
        <dbReference type="ARBA" id="ARBA00012438"/>
    </source>
</evidence>
<dbReference type="InterPro" id="IPR013655">
    <property type="entry name" value="PAS_fold_3"/>
</dbReference>
<evidence type="ECO:0000256" key="6">
    <source>
        <dbReference type="ARBA" id="ARBA00022777"/>
    </source>
</evidence>
<dbReference type="InterPro" id="IPR013656">
    <property type="entry name" value="PAS_4"/>
</dbReference>
<feature type="domain" description="PAC" evidence="10">
    <location>
        <begin position="112"/>
        <end position="164"/>
    </location>
</feature>
<sequence length="532" mass="59357">MDRLKGPAADAIAGSALKGMLASRGDALLLTHQDVRRAESLLTMAARMGRLGAWSVEVPAMDLTWSDKVCAIHGVAPGYKCSVERAIEFYLPNCRDTIRRAFDQCVLQGTPFDLELQILDATGRHVWVRSIGAAERDDDGRIVRVQGAFQDITASKLAAEHNRELAERLSMTLDSLTEGFFTVDRDWRFTFINPQAEKLIRRDRYQLLGRCLWDEFPDLLDTQVAFQYHKAMATNTPVEFEDYYAPLEAWFHVRASPSPQGLAVCFHDITQSVRSREEALRLNGALEERVRERTAELQAANRELEAFSYSVAHDLRGPLSAISGFAQSLQEREGHKLSAAGVNYLQRIRRAAGNMDEMTTGLLTLAKLSRTAMHMERVDISALACEALGFLQARDPARKVQLRIARNLQAEGDRVLLARVFENLLSNAWKFTAKQERAVIEVGVEAYVEGYDVFFVRDNGAGFDMQYASRLFGVFERLHPVSEFEGTGVGLATVQKIITMHKGRIWATSAPGQGATFHFMLGGQATGFGGLY</sequence>
<comment type="catalytic activity">
    <reaction evidence="1">
        <text>ATP + protein L-histidine = ADP + protein N-phospho-L-histidine.</text>
        <dbReference type="EC" id="2.7.13.3"/>
    </reaction>
</comment>
<dbReference type="SUPFAM" id="SSF55874">
    <property type="entry name" value="ATPase domain of HSP90 chaperone/DNA topoisomerase II/histidine kinase"/>
    <property type="match status" value="1"/>
</dbReference>
<keyword evidence="5" id="KW-0808">Transferase</keyword>
<dbReference type="InterPro" id="IPR036890">
    <property type="entry name" value="HATPase_C_sf"/>
</dbReference>
<dbReference type="EMBL" id="JACORU010000014">
    <property type="protein sequence ID" value="MBC5768020.1"/>
    <property type="molecule type" value="Genomic_DNA"/>
</dbReference>
<evidence type="ECO:0000256" key="1">
    <source>
        <dbReference type="ARBA" id="ARBA00000085"/>
    </source>
</evidence>
<dbReference type="Pfam" id="PF00512">
    <property type="entry name" value="HisKA"/>
    <property type="match status" value="1"/>
</dbReference>
<evidence type="ECO:0000313" key="11">
    <source>
        <dbReference type="EMBL" id="MBC5768020.1"/>
    </source>
</evidence>
<dbReference type="GO" id="GO:0005886">
    <property type="term" value="C:plasma membrane"/>
    <property type="evidence" value="ECO:0007669"/>
    <property type="project" value="UniProtKB-SubCell"/>
</dbReference>
<dbReference type="Gene3D" id="3.30.450.20">
    <property type="entry name" value="PAS domain"/>
    <property type="match status" value="2"/>
</dbReference>
<dbReference type="SUPFAM" id="SSF47384">
    <property type="entry name" value="Homodimeric domain of signal transducing histidine kinase"/>
    <property type="match status" value="1"/>
</dbReference>
<dbReference type="PRINTS" id="PR00344">
    <property type="entry name" value="BCTRLSENSOR"/>
</dbReference>
<dbReference type="FunFam" id="3.30.565.10:FF:000006">
    <property type="entry name" value="Sensor histidine kinase WalK"/>
    <property type="match status" value="1"/>
</dbReference>
<dbReference type="SUPFAM" id="SSF55785">
    <property type="entry name" value="PYP-like sensor domain (PAS domain)"/>
    <property type="match status" value="2"/>
</dbReference>
<evidence type="ECO:0000259" key="10">
    <source>
        <dbReference type="PROSITE" id="PS50113"/>
    </source>
</evidence>
<evidence type="ECO:0000256" key="4">
    <source>
        <dbReference type="ARBA" id="ARBA00022553"/>
    </source>
</evidence>
<keyword evidence="12" id="KW-1185">Reference proteome</keyword>
<evidence type="ECO:0000259" key="9">
    <source>
        <dbReference type="PROSITE" id="PS50112"/>
    </source>
</evidence>
<dbReference type="PANTHER" id="PTHR42878">
    <property type="entry name" value="TWO-COMPONENT HISTIDINE KINASE"/>
    <property type="match status" value="1"/>
</dbReference>